<dbReference type="STRING" id="1453498.LG45_10705"/>
<dbReference type="AlphaFoldDB" id="A0A095UYI0"/>
<evidence type="ECO:0000313" key="2">
    <source>
        <dbReference type="Proteomes" id="UP000029554"/>
    </source>
</evidence>
<name>A0A095UYI0_9FLAO</name>
<protein>
    <recommendedName>
        <fullName evidence="3">Glycosyl transferase family 1 domain-containing protein</fullName>
    </recommendedName>
</protein>
<dbReference type="eggNOG" id="COG0438">
    <property type="taxonomic scope" value="Bacteria"/>
</dbReference>
<dbReference type="EMBL" id="JRHH01000004">
    <property type="protein sequence ID" value="KGD67595.1"/>
    <property type="molecule type" value="Genomic_DNA"/>
</dbReference>
<keyword evidence="2" id="KW-1185">Reference proteome</keyword>
<organism evidence="1 2">
    <name type="scientific">Flavobacterium aquatile LMG 4008 = ATCC 11947</name>
    <dbReference type="NCBI Taxonomy" id="1453498"/>
    <lineage>
        <taxon>Bacteria</taxon>
        <taxon>Pseudomonadati</taxon>
        <taxon>Bacteroidota</taxon>
        <taxon>Flavobacteriia</taxon>
        <taxon>Flavobacteriales</taxon>
        <taxon>Flavobacteriaceae</taxon>
        <taxon>Flavobacterium</taxon>
    </lineage>
</organism>
<proteinExistence type="predicted"/>
<dbReference type="SUPFAM" id="SSF53756">
    <property type="entry name" value="UDP-Glycosyltransferase/glycogen phosphorylase"/>
    <property type="match status" value="1"/>
</dbReference>
<gene>
    <name evidence="1" type="ORF">LG45_10705</name>
</gene>
<comment type="caution">
    <text evidence="1">The sequence shown here is derived from an EMBL/GenBank/DDBJ whole genome shotgun (WGS) entry which is preliminary data.</text>
</comment>
<sequence length="414" mass="48473">MSKKIVVLGLGQNNFLSFLYSSLKKYDSTFGISVPFYNEVTSDSSHETWMYDNESIIFKTTLLSSLHSLIFCLFSNHFYKTFFFILFVEKKVGKSLHFCYQQLLAKSFFIRNNNFQEFDTFHFHFMQYSYLRELFLVPKGKKIVCTFWGSDLLRTNDILNFYFVKKALNRATIITCQSEELKEIILSKFGRNLTDKIQIVLFPVYEKIYDLMDLNYNNTEAIDLFKSSYNYSKDKINILIGHSGSPSNNHLKILNSLENLINKDKIHLIINLNYAITVNEKEAYKKELRDALNNTGCSYVILEKFFVNEELAISRLASDIFIHAPISDALSGTMLELLYASNIVITGSWLPYKTYRKANLDYFEIYDFFELSGKLNLIIENFSIEKEMVSKNKDSIRDYFISDRNIKKWSQILS</sequence>
<dbReference type="Gene3D" id="3.40.50.2000">
    <property type="entry name" value="Glycogen Phosphorylase B"/>
    <property type="match status" value="2"/>
</dbReference>
<dbReference type="Proteomes" id="UP000029554">
    <property type="component" value="Unassembled WGS sequence"/>
</dbReference>
<evidence type="ECO:0000313" key="1">
    <source>
        <dbReference type="EMBL" id="KGD67595.1"/>
    </source>
</evidence>
<accession>A0A095UYI0</accession>
<evidence type="ECO:0008006" key="3">
    <source>
        <dbReference type="Google" id="ProtNLM"/>
    </source>
</evidence>
<reference evidence="1 2" key="1">
    <citation type="submission" date="2014-09" db="EMBL/GenBank/DDBJ databases">
        <title>Whole Genome Shotgun of Flavobacterium aquatile LMG 4008.</title>
        <authorList>
            <person name="Gale A.N."/>
            <person name="Pipes S.E."/>
            <person name="Newman J.D."/>
        </authorList>
    </citation>
    <scope>NUCLEOTIDE SEQUENCE [LARGE SCALE GENOMIC DNA]</scope>
    <source>
        <strain evidence="1 2">LMG 4008</strain>
    </source>
</reference>